<dbReference type="GO" id="GO:0016614">
    <property type="term" value="F:oxidoreductase activity, acting on CH-OH group of donors"/>
    <property type="evidence" value="ECO:0007669"/>
    <property type="project" value="InterPro"/>
</dbReference>
<reference evidence="4 5" key="1">
    <citation type="submission" date="2017-09" db="EMBL/GenBank/DDBJ databases">
        <title>Genome sequencing of Besnoitia besnoiti strain Bb-Ger1.</title>
        <authorList>
            <person name="Schares G."/>
            <person name="Venepally P."/>
            <person name="Lorenzi H.A."/>
        </authorList>
    </citation>
    <scope>NUCLEOTIDE SEQUENCE [LARGE SCALE GENOMIC DNA]</scope>
    <source>
        <strain evidence="4 5">Bb-Ger1</strain>
    </source>
</reference>
<dbReference type="InterPro" id="IPR007867">
    <property type="entry name" value="GMC_OxRtase_C"/>
</dbReference>
<dbReference type="KEGG" id="bbes:BESB_030730"/>
<feature type="region of interest" description="Disordered" evidence="1">
    <location>
        <begin position="556"/>
        <end position="621"/>
    </location>
</feature>
<dbReference type="Proteomes" id="UP000224006">
    <property type="component" value="Chromosome XIII"/>
</dbReference>
<dbReference type="InterPro" id="IPR051871">
    <property type="entry name" value="GMC_Oxidoreductase-Related"/>
</dbReference>
<feature type="compositionally biased region" description="Low complexity" evidence="1">
    <location>
        <begin position="642"/>
        <end position="655"/>
    </location>
</feature>
<dbReference type="VEuPathDB" id="ToxoDB:BESB_030730"/>
<keyword evidence="2" id="KW-0732">Signal</keyword>
<feature type="compositionally biased region" description="Pro residues" evidence="1">
    <location>
        <begin position="127"/>
        <end position="138"/>
    </location>
</feature>
<feature type="region of interest" description="Disordered" evidence="1">
    <location>
        <begin position="53"/>
        <end position="146"/>
    </location>
</feature>
<feature type="region of interest" description="Disordered" evidence="1">
    <location>
        <begin position="1041"/>
        <end position="1060"/>
    </location>
</feature>
<evidence type="ECO:0000313" key="4">
    <source>
        <dbReference type="EMBL" id="PFH31199.1"/>
    </source>
</evidence>
<dbReference type="RefSeq" id="XP_029215208.1">
    <property type="nucleotide sequence ID" value="XM_029361741.1"/>
</dbReference>
<dbReference type="PANTHER" id="PTHR45968:SF3">
    <property type="entry name" value="OS04G0573100 PROTEIN"/>
    <property type="match status" value="1"/>
</dbReference>
<protein>
    <recommendedName>
        <fullName evidence="3">Glucose-methanol-choline oxidoreductase C-terminal domain-containing protein</fullName>
    </recommendedName>
</protein>
<accession>A0A2A9LZP4</accession>
<feature type="domain" description="Glucose-methanol-choline oxidoreductase C-terminal" evidence="3">
    <location>
        <begin position="1249"/>
        <end position="1315"/>
    </location>
</feature>
<organism evidence="4 5">
    <name type="scientific">Besnoitia besnoiti</name>
    <name type="common">Apicomplexan protozoan</name>
    <dbReference type="NCBI Taxonomy" id="94643"/>
    <lineage>
        <taxon>Eukaryota</taxon>
        <taxon>Sar</taxon>
        <taxon>Alveolata</taxon>
        <taxon>Apicomplexa</taxon>
        <taxon>Conoidasida</taxon>
        <taxon>Coccidia</taxon>
        <taxon>Eucoccidiorida</taxon>
        <taxon>Eimeriorina</taxon>
        <taxon>Sarcocystidae</taxon>
        <taxon>Besnoitia</taxon>
    </lineage>
</organism>
<feature type="signal peptide" evidence="2">
    <location>
        <begin position="1"/>
        <end position="28"/>
    </location>
</feature>
<dbReference type="InterPro" id="IPR036188">
    <property type="entry name" value="FAD/NAD-bd_sf"/>
</dbReference>
<proteinExistence type="predicted"/>
<dbReference type="STRING" id="94643.A0A2A9LZP4"/>
<dbReference type="EMBL" id="NWUJ01000016">
    <property type="protein sequence ID" value="PFH31199.1"/>
    <property type="molecule type" value="Genomic_DNA"/>
</dbReference>
<dbReference type="GeneID" id="40308125"/>
<sequence length="1339" mass="148435">MGALGSLYAPFLGLGLLSIVLAYAYVSAETDTSKIPEKNLSGSRPLSIFDNADRRKASRVQDVADLETDETSSPETHTVLESFLETSEHTRKSQRHSSSSDETEQESDTSRHIPATAPTYIPKVIPSGPPPPMPPSPSDPEASQDDFYYDPATEYAKARVKYRDTQIIKDKEEFDFIVVGCGCTGCPLASYLALKGEGRRVLVLERGLERTFEQTPMAMTVYGHGVAAADPTLAQVYNTRNGVRTHVATVMGGGTAIDLAIYVEETESYFNYMNKRFPAYKFHWPTIQRAYRYARRIIARRMPYDNYFGLRYQQALQSRGYKPIGGTIPADYSTSLQMDRVWSSYSLFDVNDGGFRRTTDVFIDELPEEAKRNVVVRTKHNVEWVEFDLDQIPPRAKCVVYRPTAYDDIKPQGTSFASSLPSSSAHWGPWIGTFLAPKTVLIQSGEVDPKDFFLKKEAKFFRKVCLTDRQGSQIILSAGAINTAVILFKSGIGPIPQLKKIKAPVIVEHPYLGQRFSDRVFIPVSAFSKHYADELTPVPFAPIRRLSNLDPLASKATTPRVWGRRDKNAANKGEPDGNRRNEDAKSGSRKERRHNKGALATLSGQSNVADEAEKESARAGVVRTEGGISALALAETEERLPPAATESDAEDTTTGTTPARIFLADLQKPIPPELSGKYLDVYLPEKGELDPPRVCQGMGIKRGGPPHGCDKENYSIGRRTLSCSLMVAEEMSGGRAQEGIIYASRFIFPPLFRNDPLVDVIFEILQSCSEYRAPFGVAAFKPMCAIVAPIVKCFRKSLATFYFTAEPKSRGTVRLSANGMVDINGNYLKDEHDLFDAVRGVSNLITAMNGDAYRGVLQPAGSFSCPVTVLNGLLDLILTVASTTSLFVTKPGNLPLIQKYLQDLLPTTSRRLRRLVAIGEDVKPRRLETTDLGDFEEPGDYHQDGMNEPNTFIMEDYSEHVITDVDEKKMEELGIKRKLEEAGFDFEEYRKHLDPSAEEDKDSVISETANWFVSRRLQQQMEEDLHLTEEEKQTARRLMDLQRERDGQTGVPSGLPADIEREDTASTAPAFELSADELAEAKAACRKPCSEEGNESCAAADVCCAAFNNTLCIRTEETVALERRLREELSQKNGATTSAPSRQARRVDEGYSAEKTAVQPEMFLGALPSGLPELLNFTPSPQKSPPHPLLYDKPPPHDFPTYLNPAKPDGFPDSSMFPVAPPPGTPPLDILPTPNKQWAATYPPRLPNPYKPKELAKYALTYMSSVWHHCNTTPMGEVVNTDFEVIGTRGLSVIDASVMNQLTRLNPLATLIMFGIYGAMKKLKKAGVRDVMPPAHPEY</sequence>
<dbReference type="Pfam" id="PF05199">
    <property type="entry name" value="GMC_oxred_C"/>
    <property type="match status" value="1"/>
</dbReference>
<comment type="caution">
    <text evidence="4">The sequence shown here is derived from an EMBL/GenBank/DDBJ whole genome shotgun (WGS) entry which is preliminary data.</text>
</comment>
<feature type="chain" id="PRO_5012789680" description="Glucose-methanol-choline oxidoreductase C-terminal domain-containing protein" evidence="2">
    <location>
        <begin position="29"/>
        <end position="1339"/>
    </location>
</feature>
<evidence type="ECO:0000256" key="1">
    <source>
        <dbReference type="SAM" id="MobiDB-lite"/>
    </source>
</evidence>
<evidence type="ECO:0000259" key="3">
    <source>
        <dbReference type="Pfam" id="PF05199"/>
    </source>
</evidence>
<feature type="region of interest" description="Disordered" evidence="1">
    <location>
        <begin position="635"/>
        <end position="655"/>
    </location>
</feature>
<evidence type="ECO:0000313" key="5">
    <source>
        <dbReference type="Proteomes" id="UP000224006"/>
    </source>
</evidence>
<dbReference type="SUPFAM" id="SSF54373">
    <property type="entry name" value="FAD-linked reductases, C-terminal domain"/>
    <property type="match status" value="1"/>
</dbReference>
<feature type="compositionally biased region" description="Basic and acidic residues" evidence="1">
    <location>
        <begin position="563"/>
        <end position="589"/>
    </location>
</feature>
<gene>
    <name evidence="4" type="ORF">BESB_030730</name>
</gene>
<feature type="region of interest" description="Disordered" evidence="1">
    <location>
        <begin position="1129"/>
        <end position="1148"/>
    </location>
</feature>
<evidence type="ECO:0000256" key="2">
    <source>
        <dbReference type="SAM" id="SignalP"/>
    </source>
</evidence>
<dbReference type="SUPFAM" id="SSF51905">
    <property type="entry name" value="FAD/NAD(P)-binding domain"/>
    <property type="match status" value="1"/>
</dbReference>
<dbReference type="PANTHER" id="PTHR45968">
    <property type="entry name" value="OSJNBA0019K04.7 PROTEIN"/>
    <property type="match status" value="1"/>
</dbReference>
<dbReference type="OrthoDB" id="269227at2759"/>
<dbReference type="Gene3D" id="3.30.410.40">
    <property type="match status" value="1"/>
</dbReference>
<name>A0A2A9LZP4_BESBE</name>
<keyword evidence="5" id="KW-1185">Reference proteome</keyword>
<dbReference type="Gene3D" id="3.50.50.60">
    <property type="entry name" value="FAD/NAD(P)-binding domain"/>
    <property type="match status" value="3"/>
</dbReference>
<feature type="compositionally biased region" description="Polar residues" evidence="1">
    <location>
        <begin position="1131"/>
        <end position="1141"/>
    </location>
</feature>